<feature type="region of interest" description="Disordered" evidence="1">
    <location>
        <begin position="1"/>
        <end position="36"/>
    </location>
</feature>
<evidence type="ECO:0000313" key="2">
    <source>
        <dbReference type="EMBL" id="MCI46157.1"/>
    </source>
</evidence>
<sequence length="36" mass="3760">EAGEESWIAPKAMRSQGHCLGSKKAPTSPDVSHPLG</sequence>
<evidence type="ECO:0000313" key="3">
    <source>
        <dbReference type="Proteomes" id="UP000265520"/>
    </source>
</evidence>
<dbReference type="Proteomes" id="UP000265520">
    <property type="component" value="Unassembled WGS sequence"/>
</dbReference>
<accession>A0A392SCK1</accession>
<dbReference type="AlphaFoldDB" id="A0A392SCK1"/>
<reference evidence="2 3" key="1">
    <citation type="journal article" date="2018" name="Front. Plant Sci.">
        <title>Red Clover (Trifolium pratense) and Zigzag Clover (T. medium) - A Picture of Genomic Similarities and Differences.</title>
        <authorList>
            <person name="Dluhosova J."/>
            <person name="Istvanek J."/>
            <person name="Nedelnik J."/>
            <person name="Repkova J."/>
        </authorList>
    </citation>
    <scope>NUCLEOTIDE SEQUENCE [LARGE SCALE GENOMIC DNA]</scope>
    <source>
        <strain evidence="3">cv. 10/8</strain>
        <tissue evidence="2">Leaf</tissue>
    </source>
</reference>
<organism evidence="2 3">
    <name type="scientific">Trifolium medium</name>
    <dbReference type="NCBI Taxonomy" id="97028"/>
    <lineage>
        <taxon>Eukaryota</taxon>
        <taxon>Viridiplantae</taxon>
        <taxon>Streptophyta</taxon>
        <taxon>Embryophyta</taxon>
        <taxon>Tracheophyta</taxon>
        <taxon>Spermatophyta</taxon>
        <taxon>Magnoliopsida</taxon>
        <taxon>eudicotyledons</taxon>
        <taxon>Gunneridae</taxon>
        <taxon>Pentapetalae</taxon>
        <taxon>rosids</taxon>
        <taxon>fabids</taxon>
        <taxon>Fabales</taxon>
        <taxon>Fabaceae</taxon>
        <taxon>Papilionoideae</taxon>
        <taxon>50 kb inversion clade</taxon>
        <taxon>NPAAA clade</taxon>
        <taxon>Hologalegina</taxon>
        <taxon>IRL clade</taxon>
        <taxon>Trifolieae</taxon>
        <taxon>Trifolium</taxon>
    </lineage>
</organism>
<comment type="caution">
    <text evidence="2">The sequence shown here is derived from an EMBL/GenBank/DDBJ whole genome shotgun (WGS) entry which is preliminary data.</text>
</comment>
<evidence type="ECO:0000256" key="1">
    <source>
        <dbReference type="SAM" id="MobiDB-lite"/>
    </source>
</evidence>
<keyword evidence="3" id="KW-1185">Reference proteome</keyword>
<protein>
    <submittedName>
        <fullName evidence="2">Uncharacterized protein</fullName>
    </submittedName>
</protein>
<feature type="non-terminal residue" evidence="2">
    <location>
        <position position="1"/>
    </location>
</feature>
<dbReference type="EMBL" id="LXQA010353501">
    <property type="protein sequence ID" value="MCI46157.1"/>
    <property type="molecule type" value="Genomic_DNA"/>
</dbReference>
<name>A0A392SCK1_9FABA</name>
<proteinExistence type="predicted"/>